<evidence type="ECO:0008006" key="3">
    <source>
        <dbReference type="Google" id="ProtNLM"/>
    </source>
</evidence>
<accession>A0AAD4HUX5</accession>
<evidence type="ECO:0000313" key="2">
    <source>
        <dbReference type="Proteomes" id="UP001197093"/>
    </source>
</evidence>
<dbReference type="InterPro" id="IPR029058">
    <property type="entry name" value="AB_hydrolase_fold"/>
</dbReference>
<dbReference type="EMBL" id="JAHCVI010000005">
    <property type="protein sequence ID" value="KAG7285017.1"/>
    <property type="molecule type" value="Genomic_DNA"/>
</dbReference>
<gene>
    <name evidence="1" type="ORF">NEMBOFW57_009635</name>
</gene>
<dbReference type="SUPFAM" id="SSF53474">
    <property type="entry name" value="alpha/beta-Hydrolases"/>
    <property type="match status" value="1"/>
</dbReference>
<evidence type="ECO:0000313" key="1">
    <source>
        <dbReference type="EMBL" id="KAG7285017.1"/>
    </source>
</evidence>
<protein>
    <recommendedName>
        <fullName evidence="3">Carboxylesterase type B domain-containing protein</fullName>
    </recommendedName>
</protein>
<reference evidence="1" key="1">
    <citation type="submission" date="2023-02" db="EMBL/GenBank/DDBJ databases">
        <authorList>
            <person name="Palmer J.M."/>
        </authorList>
    </citation>
    <scope>NUCLEOTIDE SEQUENCE</scope>
    <source>
        <strain evidence="1">FW57</strain>
    </source>
</reference>
<keyword evidence="2" id="KW-1185">Reference proteome</keyword>
<name>A0AAD4HUX5_9PEZI</name>
<comment type="caution">
    <text evidence="1">The sequence shown here is derived from an EMBL/GenBank/DDBJ whole genome shotgun (WGS) entry which is preliminary data.</text>
</comment>
<dbReference type="Proteomes" id="UP001197093">
    <property type="component" value="Unassembled WGS sequence"/>
</dbReference>
<dbReference type="Gene3D" id="3.40.50.1820">
    <property type="entry name" value="alpha/beta hydrolase"/>
    <property type="match status" value="1"/>
</dbReference>
<dbReference type="AlphaFoldDB" id="A0AAD4HUX5"/>
<proteinExistence type="predicted"/>
<sequence length="390" mass="41951">MAFVHGGAFATGSSSYPQYDLAQIVKLSIEMSQPIVAVGINQLIAMSGSSLVKAKPLELAKRSFRTALQLLDGDAAPTSDSDQVYRLLTAPMSDIRDKIGRKVPLGPLVDGDLIPAATTFSTLADPAKTAALFPGLKWCKRILFGDCQMDGNAYAPRLSSRTDPLPQSLAAHLAATLDPINPSLAPKIISGYGLDLATSTSSPNTPHSTKPLLDLATDICFALAARAFVRAWSGGATAADTNDDDSNGDEEGGGREAFLYRFNVPNPWPGPWKGHATHILDIIFLLQNYREKLSVGQRKTGERMAREVVAFVNGAKPWPAYGMGGMEGAMVYYAAEDADEDGSGYVEDEGWGGTGRRDVLQRVMGQESWDRVMSAWEGFMKGPYEGVNRK</sequence>
<organism evidence="1 2">
    <name type="scientific">Staphylotrichum longicolle</name>
    <dbReference type="NCBI Taxonomy" id="669026"/>
    <lineage>
        <taxon>Eukaryota</taxon>
        <taxon>Fungi</taxon>
        <taxon>Dikarya</taxon>
        <taxon>Ascomycota</taxon>
        <taxon>Pezizomycotina</taxon>
        <taxon>Sordariomycetes</taxon>
        <taxon>Sordariomycetidae</taxon>
        <taxon>Sordariales</taxon>
        <taxon>Chaetomiaceae</taxon>
        <taxon>Staphylotrichum</taxon>
    </lineage>
</organism>